<proteinExistence type="predicted"/>
<reference evidence="2 3" key="1">
    <citation type="submission" date="2012-08" db="EMBL/GenBank/DDBJ databases">
        <title>Oryza genome evolution.</title>
        <authorList>
            <person name="Wing R.A."/>
        </authorList>
    </citation>
    <scope>NUCLEOTIDE SEQUENCE</scope>
</reference>
<name>A0A0D9W843_9ORYZ</name>
<keyword evidence="3" id="KW-1185">Reference proteome</keyword>
<accession>A0A0D9W843</accession>
<dbReference type="PANTHER" id="PTHR35167">
    <property type="entry name" value="OS05G0216466 PROTEIN"/>
    <property type="match status" value="1"/>
</dbReference>
<dbReference type="PANTHER" id="PTHR35167:SF3">
    <property type="entry name" value="OS05G0216466 PROTEIN"/>
    <property type="match status" value="1"/>
</dbReference>
<dbReference type="EnsemblPlants" id="LPERR04G17510.1">
    <property type="protein sequence ID" value="LPERR04G17510.1"/>
    <property type="gene ID" value="LPERR04G17510"/>
</dbReference>
<dbReference type="HOGENOM" id="CLU_2227020_0_0_1"/>
<reference evidence="2" key="3">
    <citation type="submission" date="2015-04" db="UniProtKB">
        <authorList>
            <consortium name="EnsemblPlants"/>
        </authorList>
    </citation>
    <scope>IDENTIFICATION</scope>
</reference>
<dbReference type="Gramene" id="LPERR04G17510.1">
    <property type="protein sequence ID" value="LPERR04G17510.1"/>
    <property type="gene ID" value="LPERR04G17510"/>
</dbReference>
<dbReference type="AlphaFoldDB" id="A0A0D9W843"/>
<evidence type="ECO:0000256" key="1">
    <source>
        <dbReference type="SAM" id="MobiDB-lite"/>
    </source>
</evidence>
<feature type="region of interest" description="Disordered" evidence="1">
    <location>
        <begin position="35"/>
        <end position="77"/>
    </location>
</feature>
<organism evidence="2 3">
    <name type="scientific">Leersia perrieri</name>
    <dbReference type="NCBI Taxonomy" id="77586"/>
    <lineage>
        <taxon>Eukaryota</taxon>
        <taxon>Viridiplantae</taxon>
        <taxon>Streptophyta</taxon>
        <taxon>Embryophyta</taxon>
        <taxon>Tracheophyta</taxon>
        <taxon>Spermatophyta</taxon>
        <taxon>Magnoliopsida</taxon>
        <taxon>Liliopsida</taxon>
        <taxon>Poales</taxon>
        <taxon>Poaceae</taxon>
        <taxon>BOP clade</taxon>
        <taxon>Oryzoideae</taxon>
        <taxon>Oryzeae</taxon>
        <taxon>Oryzinae</taxon>
        <taxon>Leersia</taxon>
    </lineage>
</organism>
<feature type="compositionally biased region" description="Basic and acidic residues" evidence="1">
    <location>
        <begin position="41"/>
        <end position="51"/>
    </location>
</feature>
<sequence length="106" mass="12184">MPSVRRFRFKIVVEDDLAGDGFTEEDLEAADQLMQLSGRGARQEDEDRSSLQEDNAEMMAEQDDDDDDDDWGTRDRKRKRPRFRSLSELLEVKDGGSRRGFGELGI</sequence>
<feature type="compositionally biased region" description="Acidic residues" evidence="1">
    <location>
        <begin position="54"/>
        <end position="70"/>
    </location>
</feature>
<evidence type="ECO:0000313" key="3">
    <source>
        <dbReference type="Proteomes" id="UP000032180"/>
    </source>
</evidence>
<protein>
    <submittedName>
        <fullName evidence="2">Uncharacterized protein</fullName>
    </submittedName>
</protein>
<reference evidence="3" key="2">
    <citation type="submission" date="2013-12" db="EMBL/GenBank/DDBJ databases">
        <authorList>
            <person name="Yu Y."/>
            <person name="Lee S."/>
            <person name="de Baynast K."/>
            <person name="Wissotski M."/>
            <person name="Liu L."/>
            <person name="Talag J."/>
            <person name="Goicoechea J."/>
            <person name="Angelova A."/>
            <person name="Jetty R."/>
            <person name="Kudrna D."/>
            <person name="Golser W."/>
            <person name="Rivera L."/>
            <person name="Zhang J."/>
            <person name="Wing R."/>
        </authorList>
    </citation>
    <scope>NUCLEOTIDE SEQUENCE</scope>
</reference>
<dbReference type="Proteomes" id="UP000032180">
    <property type="component" value="Chromosome 4"/>
</dbReference>
<evidence type="ECO:0000313" key="2">
    <source>
        <dbReference type="EnsemblPlants" id="LPERR04G17510.1"/>
    </source>
</evidence>